<dbReference type="Gene3D" id="3.40.1350.10">
    <property type="match status" value="1"/>
</dbReference>
<comment type="caution">
    <text evidence="1">The sequence shown here is derived from an EMBL/GenBank/DDBJ whole genome shotgun (WGS) entry which is preliminary data.</text>
</comment>
<keyword evidence="2" id="KW-1185">Reference proteome</keyword>
<proteinExistence type="predicted"/>
<dbReference type="Proteomes" id="UP000317839">
    <property type="component" value="Unassembled WGS sequence"/>
</dbReference>
<dbReference type="GO" id="GO:0003676">
    <property type="term" value="F:nucleic acid binding"/>
    <property type="evidence" value="ECO:0007669"/>
    <property type="project" value="InterPro"/>
</dbReference>
<dbReference type="AlphaFoldDB" id="A0A545T2G8"/>
<evidence type="ECO:0000313" key="2">
    <source>
        <dbReference type="Proteomes" id="UP000317839"/>
    </source>
</evidence>
<dbReference type="EMBL" id="VIKR01000006">
    <property type="protein sequence ID" value="TQV71411.1"/>
    <property type="molecule type" value="Genomic_DNA"/>
</dbReference>
<gene>
    <name evidence="1" type="ORF">FLL45_19845</name>
</gene>
<dbReference type="OrthoDB" id="570199at2"/>
<evidence type="ECO:0008006" key="3">
    <source>
        <dbReference type="Google" id="ProtNLM"/>
    </source>
</evidence>
<protein>
    <recommendedName>
        <fullName evidence="3">DUF91 domain-containing protein</fullName>
    </recommendedName>
</protein>
<name>A0A545T2G8_9GAMM</name>
<dbReference type="InterPro" id="IPR011856">
    <property type="entry name" value="tRNA_endonuc-like_dom_sf"/>
</dbReference>
<sequence>MAIYKIADEQLIPVERTSFNKEGVLERQHLQQMLKSQIDIISPDTLLVAEEFGDWEDSRRRIDLLGIDKNANLVVIELKRTEDGGHMELQAIRYGAMISTLTFDKLVQIYTKYLSDNNADLDAKASLLKFLEWDEPDEDNFAQEVKVLLASAEFSKELTTSVIWLNDFGLDIRCVRMHPYINDGQLLLDIQTVIPVPETADYQVKIREKKQRERASRNQHRDTTKFDLTINSKEHRSLSKRWLVFQVIKPIIDSGVSPTEVQSVIDDVPERRSKLFEVFEGELDEKDLYEVIMAGDSGGAVPRIKRFFAKKGEFFHHNGNTFVLSNQWGVGALETIDALARNFSNFSIDYSARD</sequence>
<accession>A0A545T2G8</accession>
<dbReference type="RefSeq" id="WP_142943809.1">
    <property type="nucleotide sequence ID" value="NZ_VIKR01000006.1"/>
</dbReference>
<evidence type="ECO:0000313" key="1">
    <source>
        <dbReference type="EMBL" id="TQV71411.1"/>
    </source>
</evidence>
<reference evidence="1 2" key="1">
    <citation type="submission" date="2019-06" db="EMBL/GenBank/DDBJ databases">
        <title>Draft genome of Aliikangiella marina GYP-15.</title>
        <authorList>
            <person name="Wang G."/>
        </authorList>
    </citation>
    <scope>NUCLEOTIDE SEQUENCE [LARGE SCALE GENOMIC DNA]</scope>
    <source>
        <strain evidence="1 2">GYP-15</strain>
    </source>
</reference>
<organism evidence="1 2">
    <name type="scientific">Aliikangiella marina</name>
    <dbReference type="NCBI Taxonomy" id="1712262"/>
    <lineage>
        <taxon>Bacteria</taxon>
        <taxon>Pseudomonadati</taxon>
        <taxon>Pseudomonadota</taxon>
        <taxon>Gammaproteobacteria</taxon>
        <taxon>Oceanospirillales</taxon>
        <taxon>Pleioneaceae</taxon>
        <taxon>Aliikangiella</taxon>
    </lineage>
</organism>